<proteinExistence type="predicted"/>
<evidence type="ECO:0000256" key="1">
    <source>
        <dbReference type="SAM" id="Phobius"/>
    </source>
</evidence>
<evidence type="ECO:0000313" key="2">
    <source>
        <dbReference type="Proteomes" id="UP000036681"/>
    </source>
</evidence>
<protein>
    <submittedName>
        <fullName evidence="3">ShKT domain-containing protein</fullName>
    </submittedName>
</protein>
<sequence length="206" mass="23193">MHSHQIAWYNRIIGSFPCLFISLLNSFRNQLFYVSESSVNASNHQFSASADTIYCAVAKQYAEICDDQNVKTACPMTRRACKELNHVRGNCGSTCGNIQYTLFFRTTKALANLVEVGQHCELAFSLLIGSVGAGYRVARTVIAVEGKLQWRRLRLSCEGKFDKQQCADWLRKCGESAGVNYLRESREYGAQFILCVLRFTSETVTI</sequence>
<name>A0A0M3I2C3_ASCLU</name>
<dbReference type="AlphaFoldDB" id="A0A0M3I2C3"/>
<feature type="transmembrane region" description="Helical" evidence="1">
    <location>
        <begin position="6"/>
        <end position="27"/>
    </location>
</feature>
<keyword evidence="1" id="KW-0812">Transmembrane</keyword>
<reference evidence="3" key="1">
    <citation type="submission" date="2017-02" db="UniProtKB">
        <authorList>
            <consortium name="WormBaseParasite"/>
        </authorList>
    </citation>
    <scope>IDENTIFICATION</scope>
</reference>
<keyword evidence="1" id="KW-1133">Transmembrane helix</keyword>
<keyword evidence="2" id="KW-1185">Reference proteome</keyword>
<dbReference type="WBParaSite" id="ALUE_0001061501-mRNA-1">
    <property type="protein sequence ID" value="ALUE_0001061501-mRNA-1"/>
    <property type="gene ID" value="ALUE_0001061501"/>
</dbReference>
<dbReference type="Proteomes" id="UP000036681">
    <property type="component" value="Unplaced"/>
</dbReference>
<keyword evidence="1" id="KW-0472">Membrane</keyword>
<accession>A0A0M3I2C3</accession>
<evidence type="ECO:0000313" key="3">
    <source>
        <dbReference type="WBParaSite" id="ALUE_0001061501-mRNA-1"/>
    </source>
</evidence>
<organism evidence="2 3">
    <name type="scientific">Ascaris lumbricoides</name>
    <name type="common">Giant roundworm</name>
    <dbReference type="NCBI Taxonomy" id="6252"/>
    <lineage>
        <taxon>Eukaryota</taxon>
        <taxon>Metazoa</taxon>
        <taxon>Ecdysozoa</taxon>
        <taxon>Nematoda</taxon>
        <taxon>Chromadorea</taxon>
        <taxon>Rhabditida</taxon>
        <taxon>Spirurina</taxon>
        <taxon>Ascaridomorpha</taxon>
        <taxon>Ascaridoidea</taxon>
        <taxon>Ascarididae</taxon>
        <taxon>Ascaris</taxon>
    </lineage>
</organism>